<evidence type="ECO:0000313" key="2">
    <source>
        <dbReference type="Proteomes" id="UP000504606"/>
    </source>
</evidence>
<dbReference type="AlphaFoldDB" id="A0A9C6XTL8"/>
<organism evidence="2 3">
    <name type="scientific">Frankliniella occidentalis</name>
    <name type="common">Western flower thrips</name>
    <name type="synonym">Euthrips occidentalis</name>
    <dbReference type="NCBI Taxonomy" id="133901"/>
    <lineage>
        <taxon>Eukaryota</taxon>
        <taxon>Metazoa</taxon>
        <taxon>Ecdysozoa</taxon>
        <taxon>Arthropoda</taxon>
        <taxon>Hexapoda</taxon>
        <taxon>Insecta</taxon>
        <taxon>Pterygota</taxon>
        <taxon>Neoptera</taxon>
        <taxon>Paraneoptera</taxon>
        <taxon>Thysanoptera</taxon>
        <taxon>Terebrantia</taxon>
        <taxon>Thripoidea</taxon>
        <taxon>Thripidae</taxon>
        <taxon>Frankliniella</taxon>
    </lineage>
</organism>
<dbReference type="KEGG" id="foc:127751266"/>
<dbReference type="RefSeq" id="XP_052130467.1">
    <property type="nucleotide sequence ID" value="XM_052274507.1"/>
</dbReference>
<name>A0A9C6XTL8_FRAOC</name>
<reference evidence="3" key="1">
    <citation type="submission" date="2025-08" db="UniProtKB">
        <authorList>
            <consortium name="RefSeq"/>
        </authorList>
    </citation>
    <scope>IDENTIFICATION</scope>
    <source>
        <tissue evidence="3">Whole organism</tissue>
    </source>
</reference>
<feature type="region of interest" description="Disordered" evidence="1">
    <location>
        <begin position="1"/>
        <end position="27"/>
    </location>
</feature>
<feature type="region of interest" description="Disordered" evidence="1">
    <location>
        <begin position="40"/>
        <end position="63"/>
    </location>
</feature>
<feature type="region of interest" description="Disordered" evidence="1">
    <location>
        <begin position="91"/>
        <end position="118"/>
    </location>
</feature>
<evidence type="ECO:0000313" key="3">
    <source>
        <dbReference type="RefSeq" id="XP_052130467.1"/>
    </source>
</evidence>
<proteinExistence type="predicted"/>
<accession>A0A9C6XTL8</accession>
<feature type="compositionally biased region" description="Basic and acidic residues" evidence="1">
    <location>
        <begin position="101"/>
        <end position="110"/>
    </location>
</feature>
<sequence length="234" mass="25344">MDSPPCWDSTRRSTGSWRDFLEPPAPCSPTVLSLCSAASLSRRRGRRLDDDDDHDSVLDTDHDVTEAVIEPVTVSATGTWRDHLVADVPLVSSPAPSTRRISSERGNRNSEEDEDDEDIADLELLSAGDEMVFEPFSDTCGECECDEDGGGHAADVDLDGLDLALFEPAPSEDSSSVCSACCCRCREEEDGEDEDDPGLASAVSGSLLYIFTGAGKRPWPGEDQDTIFYAFIKV</sequence>
<evidence type="ECO:0000256" key="1">
    <source>
        <dbReference type="SAM" id="MobiDB-lite"/>
    </source>
</evidence>
<keyword evidence="2" id="KW-1185">Reference proteome</keyword>
<dbReference type="GeneID" id="127751266"/>
<dbReference type="Proteomes" id="UP000504606">
    <property type="component" value="Unplaced"/>
</dbReference>
<gene>
    <name evidence="3" type="primary">LOC127751266</name>
</gene>
<protein>
    <submittedName>
        <fullName evidence="3">Uncharacterized protein LOC127751266</fullName>
    </submittedName>
</protein>